<evidence type="ECO:0000256" key="2">
    <source>
        <dbReference type="ARBA" id="ARBA00004123"/>
    </source>
</evidence>
<evidence type="ECO:0000256" key="14">
    <source>
        <dbReference type="ARBA" id="ARBA00023163"/>
    </source>
</evidence>
<dbReference type="PANTHER" id="PTHR10694:SF51">
    <property type="entry name" value="[HISTONE H3]-TRIMETHYL-L-LYSINE(9) DEMETHYLASE"/>
    <property type="match status" value="1"/>
</dbReference>
<dbReference type="InterPro" id="IPR013083">
    <property type="entry name" value="Znf_RING/FYVE/PHD"/>
</dbReference>
<dbReference type="Proteomes" id="UP000694621">
    <property type="component" value="Unplaced"/>
</dbReference>
<dbReference type="Gene3D" id="2.30.30.140">
    <property type="match status" value="1"/>
</dbReference>
<dbReference type="PROSITE" id="PS51805">
    <property type="entry name" value="EPHD"/>
    <property type="match status" value="1"/>
</dbReference>
<accession>A0A8B9LJX2</accession>
<dbReference type="Gene3D" id="2.60.120.650">
    <property type="entry name" value="Cupin"/>
    <property type="match status" value="1"/>
</dbReference>
<feature type="region of interest" description="Disordered" evidence="17">
    <location>
        <begin position="337"/>
        <end position="570"/>
    </location>
</feature>
<dbReference type="FunFam" id="3.10.330.70:FF:000001">
    <property type="entry name" value="Putative lysine-specific demethylase 4a"/>
    <property type="match status" value="1"/>
</dbReference>
<evidence type="ECO:0000256" key="15">
    <source>
        <dbReference type="ARBA" id="ARBA00023242"/>
    </source>
</evidence>
<name>A0A8B9LJX2_ASTMX</name>
<evidence type="ECO:0000313" key="22">
    <source>
        <dbReference type="Proteomes" id="UP000694621"/>
    </source>
</evidence>
<keyword evidence="9" id="KW-0156">Chromatin regulator</keyword>
<dbReference type="SMART" id="SM00333">
    <property type="entry name" value="TUDOR"/>
    <property type="match status" value="2"/>
</dbReference>
<evidence type="ECO:0000256" key="1">
    <source>
        <dbReference type="ARBA" id="ARBA00001954"/>
    </source>
</evidence>
<evidence type="ECO:0000256" key="4">
    <source>
        <dbReference type="ARBA" id="ARBA00012900"/>
    </source>
</evidence>
<dbReference type="AlphaFoldDB" id="A0A8B9LJX2"/>
<dbReference type="InterPro" id="IPR047479">
    <property type="entry name" value="Tudor_KDM4A_rpt1"/>
</dbReference>
<dbReference type="Pfam" id="PF02373">
    <property type="entry name" value="JmjC"/>
    <property type="match status" value="1"/>
</dbReference>
<organism evidence="21 22">
    <name type="scientific">Astyanax mexicanus</name>
    <name type="common">Blind cave fish</name>
    <name type="synonym">Astyanax fasciatus mexicanus</name>
    <dbReference type="NCBI Taxonomy" id="7994"/>
    <lineage>
        <taxon>Eukaryota</taxon>
        <taxon>Metazoa</taxon>
        <taxon>Chordata</taxon>
        <taxon>Craniata</taxon>
        <taxon>Vertebrata</taxon>
        <taxon>Euteleostomi</taxon>
        <taxon>Actinopterygii</taxon>
        <taxon>Neopterygii</taxon>
        <taxon>Teleostei</taxon>
        <taxon>Ostariophysi</taxon>
        <taxon>Characiformes</taxon>
        <taxon>Characoidei</taxon>
        <taxon>Acestrorhamphidae</taxon>
        <taxon>Acestrorhamphinae</taxon>
        <taxon>Astyanax</taxon>
    </lineage>
</organism>
<dbReference type="InterPro" id="IPR002999">
    <property type="entry name" value="Tudor"/>
</dbReference>
<feature type="compositionally biased region" description="Basic and acidic residues" evidence="17">
    <location>
        <begin position="515"/>
        <end position="530"/>
    </location>
</feature>
<keyword evidence="14" id="KW-0804">Transcription</keyword>
<dbReference type="FunFam" id="2.60.120.650:FF:000048">
    <property type="entry name" value="Lysine-specific demethylase 4A"/>
    <property type="match status" value="1"/>
</dbReference>
<evidence type="ECO:0000256" key="6">
    <source>
        <dbReference type="ARBA" id="ARBA00022737"/>
    </source>
</evidence>
<reference evidence="21" key="1">
    <citation type="submission" date="2025-08" db="UniProtKB">
        <authorList>
            <consortium name="Ensembl"/>
        </authorList>
    </citation>
    <scope>IDENTIFICATION</scope>
</reference>
<evidence type="ECO:0000313" key="21">
    <source>
        <dbReference type="Ensembl" id="ENSAMXP00005051524.1"/>
    </source>
</evidence>
<feature type="compositionally biased region" description="Basic and acidic residues" evidence="17">
    <location>
        <begin position="538"/>
        <end position="561"/>
    </location>
</feature>
<evidence type="ECO:0000256" key="5">
    <source>
        <dbReference type="ARBA" id="ARBA00022723"/>
    </source>
</evidence>
<evidence type="ECO:0000256" key="12">
    <source>
        <dbReference type="ARBA" id="ARBA00023004"/>
    </source>
</evidence>
<dbReference type="GO" id="GO:0051864">
    <property type="term" value="F:histone H3K36 demethylase activity"/>
    <property type="evidence" value="ECO:0007669"/>
    <property type="project" value="TreeGrafter"/>
</dbReference>
<evidence type="ECO:0000256" key="17">
    <source>
        <dbReference type="SAM" id="MobiDB-lite"/>
    </source>
</evidence>
<comment type="catalytic activity">
    <reaction evidence="16">
        <text>N(6),N(6),N(6)-trimethyl-L-lysyl(9)-[histone H3] + 2 2-oxoglutarate + 2 O2 = N(6)-methyl-L-lysyl(9)-[histone H3] + 2 formaldehyde + 2 succinate + 2 CO2</text>
        <dbReference type="Rhea" id="RHEA:60200"/>
        <dbReference type="Rhea" id="RHEA-COMP:15538"/>
        <dbReference type="Rhea" id="RHEA-COMP:15542"/>
        <dbReference type="ChEBI" id="CHEBI:15379"/>
        <dbReference type="ChEBI" id="CHEBI:16526"/>
        <dbReference type="ChEBI" id="CHEBI:16810"/>
        <dbReference type="ChEBI" id="CHEBI:16842"/>
        <dbReference type="ChEBI" id="CHEBI:30031"/>
        <dbReference type="ChEBI" id="CHEBI:61929"/>
        <dbReference type="ChEBI" id="CHEBI:61961"/>
        <dbReference type="EC" id="1.14.11.66"/>
    </reaction>
</comment>
<evidence type="ECO:0000256" key="8">
    <source>
        <dbReference type="ARBA" id="ARBA00022833"/>
    </source>
</evidence>
<dbReference type="Pfam" id="PF02375">
    <property type="entry name" value="JmjN"/>
    <property type="match status" value="1"/>
</dbReference>
<keyword evidence="8" id="KW-0862">Zinc</keyword>
<evidence type="ECO:0000256" key="9">
    <source>
        <dbReference type="ARBA" id="ARBA00022853"/>
    </source>
</evidence>
<keyword evidence="10" id="KW-0223">Dioxygenase</keyword>
<dbReference type="GO" id="GO:0010468">
    <property type="term" value="P:regulation of gene expression"/>
    <property type="evidence" value="ECO:0007669"/>
    <property type="project" value="TreeGrafter"/>
</dbReference>
<keyword evidence="7" id="KW-0863">Zinc-finger</keyword>
<keyword evidence="12" id="KW-0408">Iron</keyword>
<keyword evidence="13" id="KW-0805">Transcription regulation</keyword>
<dbReference type="SMART" id="SM00558">
    <property type="entry name" value="JmjC"/>
    <property type="match status" value="1"/>
</dbReference>
<dbReference type="GO" id="GO:0005634">
    <property type="term" value="C:nucleus"/>
    <property type="evidence" value="ECO:0007669"/>
    <property type="project" value="UniProtKB-SubCell"/>
</dbReference>
<feature type="domain" description="PHD-type" evidence="20">
    <location>
        <begin position="704"/>
        <end position="817"/>
    </location>
</feature>
<evidence type="ECO:0000256" key="11">
    <source>
        <dbReference type="ARBA" id="ARBA00023002"/>
    </source>
</evidence>
<evidence type="ECO:0000256" key="7">
    <source>
        <dbReference type="ARBA" id="ARBA00022771"/>
    </source>
</evidence>
<dbReference type="Gene3D" id="3.30.40.10">
    <property type="entry name" value="Zinc/RING finger domain, C3HC4 (zinc finger)"/>
    <property type="match status" value="1"/>
</dbReference>
<dbReference type="CDD" id="cd20463">
    <property type="entry name" value="Tudor_JMJD2A_rpt1"/>
    <property type="match status" value="1"/>
</dbReference>
<sequence length="996" mass="115024">MASDSVAPNPAFRIMTFHPTKEEFKDFSRYIAYMESKGAHRAGIAKIIPPKDWKPRRTYDDIDDLIIPAPIQQVVTGQSGLFTQYNIQKKPMSVREFRKVSNTEKFSRPRHADFEELERKYWKNLTFNPPLYGADVNGTLYDPDVMEWNIGHLNTILDTVEKESGIKIKGVNTPYLYFGMWKSTFAWHTEDMDLYSINYLHFGEPKSWYVVPPENGKRLERLAKGFFPGSAQSCEAFLRHKMTLISPSILRKYGIHLEKVTQEAGQFIVTFPYAYHSGFNHGFNCAEATNFATLRWIDYGKQAALCSCRKDMVKISMDLFVRKFQPERFKLWKAGKDNAPIDHSKPTPESAEFLQGGKPEAERGELSNSSTTEGVVEEREKGETEKRMERADKGKERDRGGQSSTKQEKEDEQLIESKPIEKKDRNKREETKDNQADKTPPESEEMEQSKGENREMEKEESGEREIKEEEEDKNSIDVKTEAIDETEGEKRETETTAMKKTEAEKGETEAVEMETQEKEQIKAEKGKAEAEEMENEDMEKPEVETKETDTEPNRKREKNKEEEEESSEDMEIAETEKKKCFGLSVYLCVCVCVFVCTELQEQAGVEEDWLEGESWAKPLAQLWQNRPYNEEREREYNREMGLQPPYCAVCMLFQTYLRVNSTASQRMRTKPMIPEMCFSTTTEENAELALSTPYLEQDGTSLLITCSQCCVRVHTSVFCVCFFRWVHVLCAVAVLEARFVNIAERSPVDLSGIPLQRFKLKCYYCKRRMKKPSGCCVQCSHGRCPTSYHPTCAQAAGVLMHPDDWPFVVYVTCCRHKGPVHLERNKETMRELSVGQKVICKHKNGRYYQCDVIQLSKETFYEVNFDDGSFSDNLFPEDIVSRDCSQLGPPPSGEVVQVRWTDGLTYGAKFVAAHVTQMYQVEFEDGSQLPAKRDDVYTLDEELPKRVKSRLSKASDMRFDEMFGEKKVQDSKRQRVINSRYRGDYIEPVIYRAIME</sequence>
<evidence type="ECO:0000259" key="18">
    <source>
        <dbReference type="PROSITE" id="PS51183"/>
    </source>
</evidence>
<evidence type="ECO:0000259" key="19">
    <source>
        <dbReference type="PROSITE" id="PS51184"/>
    </source>
</evidence>
<dbReference type="SMART" id="SM00545">
    <property type="entry name" value="JmjN"/>
    <property type="match status" value="1"/>
</dbReference>
<evidence type="ECO:0000256" key="10">
    <source>
        <dbReference type="ARBA" id="ARBA00022964"/>
    </source>
</evidence>
<dbReference type="CDD" id="cd20466">
    <property type="entry name" value="Tudor_JMJD2A_rpt2"/>
    <property type="match status" value="1"/>
</dbReference>
<dbReference type="SUPFAM" id="SSF51197">
    <property type="entry name" value="Clavaminate synthase-like"/>
    <property type="match status" value="1"/>
</dbReference>
<comment type="similarity">
    <text evidence="3">Belongs to the JHDM3 histone demethylase family.</text>
</comment>
<feature type="compositionally biased region" description="Basic and acidic residues" evidence="17">
    <location>
        <begin position="337"/>
        <end position="346"/>
    </location>
</feature>
<dbReference type="Pfam" id="PF13832">
    <property type="entry name" value="zf-HC5HC2H_2"/>
    <property type="match status" value="1"/>
</dbReference>
<dbReference type="GO" id="GO:0008270">
    <property type="term" value="F:zinc ion binding"/>
    <property type="evidence" value="ECO:0007669"/>
    <property type="project" value="UniProtKB-KW"/>
</dbReference>
<feature type="domain" description="JmjN" evidence="18">
    <location>
        <begin position="14"/>
        <end position="56"/>
    </location>
</feature>
<keyword evidence="5" id="KW-0479">Metal-binding</keyword>
<evidence type="ECO:0000256" key="16">
    <source>
        <dbReference type="ARBA" id="ARBA00049349"/>
    </source>
</evidence>
<protein>
    <recommendedName>
        <fullName evidence="4">[histone H3]-trimethyl-L-lysine(9) demethylase</fullName>
        <ecNumber evidence="4">1.14.11.66</ecNumber>
    </recommendedName>
</protein>
<dbReference type="InterPro" id="IPR003349">
    <property type="entry name" value="JmjN"/>
</dbReference>
<dbReference type="PROSITE" id="PS51183">
    <property type="entry name" value="JMJN"/>
    <property type="match status" value="1"/>
</dbReference>
<dbReference type="PANTHER" id="PTHR10694">
    <property type="entry name" value="LYSINE-SPECIFIC DEMETHYLASE"/>
    <property type="match status" value="1"/>
</dbReference>
<dbReference type="Pfam" id="PF18104">
    <property type="entry name" value="Tudor_2"/>
    <property type="match status" value="2"/>
</dbReference>
<comment type="cofactor">
    <cofactor evidence="1">
        <name>Fe(2+)</name>
        <dbReference type="ChEBI" id="CHEBI:29033"/>
    </cofactor>
</comment>
<dbReference type="InterPro" id="IPR034732">
    <property type="entry name" value="EPHD"/>
</dbReference>
<evidence type="ECO:0000259" key="20">
    <source>
        <dbReference type="PROSITE" id="PS51805"/>
    </source>
</evidence>
<dbReference type="InterPro" id="IPR047481">
    <property type="entry name" value="Tudor_KDM4A_rpt2"/>
</dbReference>
<feature type="domain" description="JmjC" evidence="19">
    <location>
        <begin position="142"/>
        <end position="308"/>
    </location>
</feature>
<feature type="compositionally biased region" description="Basic and acidic residues" evidence="17">
    <location>
        <begin position="418"/>
        <end position="508"/>
    </location>
</feature>
<dbReference type="GO" id="GO:0140684">
    <property type="term" value="F:histone H3K9me2/H3K9me3 demethylase activity"/>
    <property type="evidence" value="ECO:0007669"/>
    <property type="project" value="UniProtKB-EC"/>
</dbReference>
<evidence type="ECO:0000256" key="3">
    <source>
        <dbReference type="ARBA" id="ARBA00009711"/>
    </source>
</evidence>
<dbReference type="EC" id="1.14.11.66" evidence="4"/>
<comment type="subcellular location">
    <subcellularLocation>
        <location evidence="2">Nucleus</location>
    </subcellularLocation>
</comment>
<dbReference type="Ensembl" id="ENSAMXT00005055790.1">
    <property type="protein sequence ID" value="ENSAMXP00005051524.1"/>
    <property type="gene ID" value="ENSAMXG00005023257.1"/>
</dbReference>
<proteinExistence type="inferred from homology"/>
<dbReference type="InterPro" id="IPR040477">
    <property type="entry name" value="KDM4-like_Tudor"/>
</dbReference>
<keyword evidence="6" id="KW-0677">Repeat</keyword>
<dbReference type="FunFam" id="3.30.40.10:FF:000029">
    <property type="entry name" value="lysine-specific demethylase 4C isoform X1"/>
    <property type="match status" value="1"/>
</dbReference>
<dbReference type="SUPFAM" id="SSF63748">
    <property type="entry name" value="Tudor/PWWP/MBT"/>
    <property type="match status" value="2"/>
</dbReference>
<dbReference type="InterPro" id="IPR003347">
    <property type="entry name" value="JmjC_dom"/>
</dbReference>
<keyword evidence="15" id="KW-0539">Nucleus</keyword>
<dbReference type="GO" id="GO:0000785">
    <property type="term" value="C:chromatin"/>
    <property type="evidence" value="ECO:0007669"/>
    <property type="project" value="TreeGrafter"/>
</dbReference>
<dbReference type="PROSITE" id="PS51184">
    <property type="entry name" value="JMJC"/>
    <property type="match status" value="1"/>
</dbReference>
<evidence type="ECO:0000256" key="13">
    <source>
        <dbReference type="ARBA" id="ARBA00023015"/>
    </source>
</evidence>
<feature type="compositionally biased region" description="Basic and acidic residues" evidence="17">
    <location>
        <begin position="376"/>
        <end position="400"/>
    </location>
</feature>
<dbReference type="Gene3D" id="3.10.330.70">
    <property type="match status" value="1"/>
</dbReference>
<keyword evidence="11" id="KW-0560">Oxidoreductase</keyword>